<dbReference type="AlphaFoldDB" id="A0A3P2RM40"/>
<comment type="caution">
    <text evidence="4">The sequence shown here is derived from an EMBL/GenBank/DDBJ whole genome shotgun (WGS) entry which is preliminary data.</text>
</comment>
<sequence>MKTVVVYNHPYKKSFNHAILERIVSTVKSTGNEVDVIDLDEDKFNPVMSTEDLAAFVNQKPVDEVSIGYIKRLKEADHLVFVFPIWWELMPAMMKGFIDKVIFPGGTYEYAKNGITMHSKLSNLQSATIVTTMNTPKPFYKLMYSNAIQRAMVRGTLKLSGMKNVKWISMNMVKMSSDKKRSKWLDKLSTFFLKKMEN</sequence>
<accession>A0A3P2RM40</accession>
<evidence type="ECO:0000313" key="5">
    <source>
        <dbReference type="Proteomes" id="UP000275836"/>
    </source>
</evidence>
<dbReference type="RefSeq" id="WP_124942691.1">
    <property type="nucleotide sequence ID" value="NZ_RHGY01000001.1"/>
</dbReference>
<dbReference type="Pfam" id="PF02525">
    <property type="entry name" value="Flavodoxin_2"/>
    <property type="match status" value="1"/>
</dbReference>
<comment type="similarity">
    <text evidence="1">Belongs to the NAD(P)H dehydrogenase (quinone) family.</text>
</comment>
<dbReference type="SUPFAM" id="SSF52218">
    <property type="entry name" value="Flavoproteins"/>
    <property type="match status" value="1"/>
</dbReference>
<dbReference type="OrthoDB" id="9798454at2"/>
<dbReference type="InterPro" id="IPR003680">
    <property type="entry name" value="Flavodoxin_fold"/>
</dbReference>
<dbReference type="PANTHER" id="PTHR10204">
    <property type="entry name" value="NAD P H OXIDOREDUCTASE-RELATED"/>
    <property type="match status" value="1"/>
</dbReference>
<dbReference type="EMBL" id="RHGY01000001">
    <property type="protein sequence ID" value="RRG18752.1"/>
    <property type="molecule type" value="Genomic_DNA"/>
</dbReference>
<dbReference type="GO" id="GO:0005829">
    <property type="term" value="C:cytosol"/>
    <property type="evidence" value="ECO:0007669"/>
    <property type="project" value="TreeGrafter"/>
</dbReference>
<evidence type="ECO:0000256" key="2">
    <source>
        <dbReference type="ARBA" id="ARBA00023002"/>
    </source>
</evidence>
<evidence type="ECO:0000313" key="4">
    <source>
        <dbReference type="EMBL" id="RRG18752.1"/>
    </source>
</evidence>
<proteinExistence type="inferred from homology"/>
<dbReference type="Proteomes" id="UP000275836">
    <property type="component" value="Unassembled WGS sequence"/>
</dbReference>
<dbReference type="InterPro" id="IPR029039">
    <property type="entry name" value="Flavoprotein-like_sf"/>
</dbReference>
<reference evidence="4 5" key="1">
    <citation type="submission" date="2018-10" db="EMBL/GenBank/DDBJ databases">
        <title>Draft genome sequence of Weissella viridescens UCO-SMC3.</title>
        <authorList>
            <person name="Garcia-Cancino A."/>
            <person name="Espinoza-Monje M."/>
            <person name="Albarracin L."/>
            <person name="Garcia-Castillo V."/>
            <person name="Campos-Martin J."/>
            <person name="Nakano Y."/>
            <person name="Guitierrez-Zamorano C."/>
            <person name="Ikeda-Ohtsubo W."/>
            <person name="Morita H."/>
            <person name="Kitazawa H."/>
            <person name="Villena J."/>
        </authorList>
    </citation>
    <scope>NUCLEOTIDE SEQUENCE [LARGE SCALE GENOMIC DNA]</scope>
    <source>
        <strain evidence="4 5">UCO-SMC3</strain>
    </source>
</reference>
<dbReference type="GO" id="GO:0003955">
    <property type="term" value="F:NAD(P)H dehydrogenase (quinone) activity"/>
    <property type="evidence" value="ECO:0007669"/>
    <property type="project" value="TreeGrafter"/>
</dbReference>
<evidence type="ECO:0000256" key="1">
    <source>
        <dbReference type="ARBA" id="ARBA00006252"/>
    </source>
</evidence>
<feature type="domain" description="Flavodoxin-like fold" evidence="3">
    <location>
        <begin position="1"/>
        <end position="183"/>
    </location>
</feature>
<dbReference type="Gene3D" id="3.40.50.360">
    <property type="match status" value="1"/>
</dbReference>
<keyword evidence="2" id="KW-0560">Oxidoreductase</keyword>
<name>A0A3P2RM40_WEIVI</name>
<protein>
    <submittedName>
        <fullName evidence="4">Flavodoxin family protein</fullName>
    </submittedName>
</protein>
<evidence type="ECO:0000259" key="3">
    <source>
        <dbReference type="Pfam" id="PF02525"/>
    </source>
</evidence>
<gene>
    <name evidence="4" type="ORF">D3P96_01855</name>
</gene>
<dbReference type="PANTHER" id="PTHR10204:SF34">
    <property type="entry name" value="NAD(P)H DEHYDROGENASE [QUINONE] 1 ISOFORM 1"/>
    <property type="match status" value="1"/>
</dbReference>
<organism evidence="4 5">
    <name type="scientific">Weissella viridescens</name>
    <name type="common">Lactobacillus viridescens</name>
    <dbReference type="NCBI Taxonomy" id="1629"/>
    <lineage>
        <taxon>Bacteria</taxon>
        <taxon>Bacillati</taxon>
        <taxon>Bacillota</taxon>
        <taxon>Bacilli</taxon>
        <taxon>Lactobacillales</taxon>
        <taxon>Lactobacillaceae</taxon>
        <taxon>Weissella</taxon>
    </lineage>
</organism>
<dbReference type="InterPro" id="IPR051545">
    <property type="entry name" value="NAD(P)H_dehydrogenase_qn"/>
</dbReference>